<keyword evidence="7" id="KW-0274">FAD</keyword>
<evidence type="ECO:0000256" key="4">
    <source>
        <dbReference type="ARBA" id="ARBA00007330"/>
    </source>
</evidence>
<evidence type="ECO:0000256" key="5">
    <source>
        <dbReference type="ARBA" id="ARBA00013029"/>
    </source>
</evidence>
<dbReference type="PROSITE" id="PS00978">
    <property type="entry name" value="FAD_G3PDH_2"/>
    <property type="match status" value="1"/>
</dbReference>
<evidence type="ECO:0000256" key="8">
    <source>
        <dbReference type="ARBA" id="ARBA00022946"/>
    </source>
</evidence>
<dbReference type="SUPFAM" id="SSF51905">
    <property type="entry name" value="FAD/NAD(P)-binding domain"/>
    <property type="match status" value="1"/>
</dbReference>
<keyword evidence="9 11" id="KW-0560">Oxidoreductase</keyword>
<dbReference type="GO" id="GO:0004368">
    <property type="term" value="F:glycerol-3-phosphate dehydrogenase (quinone) activity"/>
    <property type="evidence" value="ECO:0007669"/>
    <property type="project" value="UniProtKB-EC"/>
</dbReference>
<evidence type="ECO:0000259" key="12">
    <source>
        <dbReference type="Pfam" id="PF01266"/>
    </source>
</evidence>
<dbReference type="InterPro" id="IPR000447">
    <property type="entry name" value="G3P_DH_FAD-dep"/>
</dbReference>
<evidence type="ECO:0000256" key="1">
    <source>
        <dbReference type="ARBA" id="ARBA00001974"/>
    </source>
</evidence>
<dbReference type="InterPro" id="IPR006076">
    <property type="entry name" value="FAD-dep_OxRdtase"/>
</dbReference>
<evidence type="ECO:0000259" key="13">
    <source>
        <dbReference type="Pfam" id="PF16901"/>
    </source>
</evidence>
<dbReference type="STRING" id="157652.A0A371I5L0"/>
<dbReference type="Pfam" id="PF16901">
    <property type="entry name" value="DAO_C"/>
    <property type="match status" value="1"/>
</dbReference>
<dbReference type="InterPro" id="IPR036188">
    <property type="entry name" value="FAD/NAD-bd_sf"/>
</dbReference>
<dbReference type="GO" id="GO:0006072">
    <property type="term" value="P:glycerol-3-phosphate metabolic process"/>
    <property type="evidence" value="ECO:0007669"/>
    <property type="project" value="UniProtKB-UniRule"/>
</dbReference>
<keyword evidence="10" id="KW-0496">Mitochondrion</keyword>
<comment type="cofactor">
    <cofactor evidence="1 11">
        <name>FAD</name>
        <dbReference type="ChEBI" id="CHEBI:57692"/>
    </cofactor>
</comment>
<dbReference type="InterPro" id="IPR031656">
    <property type="entry name" value="DAO_C"/>
</dbReference>
<gene>
    <name evidence="14" type="primary">SDP6</name>
    <name evidence="14" type="ORF">CR513_05159</name>
</gene>
<dbReference type="Proteomes" id="UP000257109">
    <property type="component" value="Unassembled WGS sequence"/>
</dbReference>
<comment type="similarity">
    <text evidence="4 11">Belongs to the FAD-dependent glycerol-3-phosphate dehydrogenase family.</text>
</comment>
<dbReference type="PROSITE" id="PS00977">
    <property type="entry name" value="FAD_G3PDH_1"/>
    <property type="match status" value="1"/>
</dbReference>
<dbReference type="Gene3D" id="1.10.8.870">
    <property type="entry name" value="Alpha-glycerophosphate oxidase, cap domain"/>
    <property type="match status" value="1"/>
</dbReference>
<comment type="caution">
    <text evidence="14">The sequence shown here is derived from an EMBL/GenBank/DDBJ whole genome shotgun (WGS) entry which is preliminary data.</text>
</comment>
<feature type="domain" description="FAD dependent oxidoreductase" evidence="12">
    <location>
        <begin position="75"/>
        <end position="478"/>
    </location>
</feature>
<dbReference type="OrthoDB" id="264015at2759"/>
<proteinExistence type="inferred from homology"/>
<keyword evidence="6 11" id="KW-0285">Flavoprotein</keyword>
<keyword evidence="8" id="KW-0809">Transit peptide</keyword>
<evidence type="ECO:0000256" key="11">
    <source>
        <dbReference type="RuleBase" id="RU361217"/>
    </source>
</evidence>
<dbReference type="PANTHER" id="PTHR11985:SF15">
    <property type="entry name" value="GLYCEROL-3-PHOSPHATE DEHYDROGENASE, MITOCHONDRIAL"/>
    <property type="match status" value="1"/>
</dbReference>
<dbReference type="FunFam" id="1.10.8.870:FF:000004">
    <property type="entry name" value="Glycerol-3-phosphate dehydrogenase"/>
    <property type="match status" value="1"/>
</dbReference>
<dbReference type="SUPFAM" id="SSF54373">
    <property type="entry name" value="FAD-linked reductases, C-terminal domain"/>
    <property type="match status" value="1"/>
</dbReference>
<evidence type="ECO:0000256" key="3">
    <source>
        <dbReference type="ARBA" id="ARBA00005157"/>
    </source>
</evidence>
<reference evidence="14" key="1">
    <citation type="submission" date="2018-05" db="EMBL/GenBank/DDBJ databases">
        <title>Draft genome of Mucuna pruriens seed.</title>
        <authorList>
            <person name="Nnadi N.E."/>
            <person name="Vos R."/>
            <person name="Hasami M.H."/>
            <person name="Devisetty U.K."/>
            <person name="Aguiy J.C."/>
        </authorList>
    </citation>
    <scope>NUCLEOTIDE SEQUENCE [LARGE SCALE GENOMIC DNA]</scope>
    <source>
        <strain evidence="14">JCA_2017</strain>
    </source>
</reference>
<evidence type="ECO:0000313" key="15">
    <source>
        <dbReference type="Proteomes" id="UP000257109"/>
    </source>
</evidence>
<sequence length="664" mass="72552">MTRLRRLGAAVGAAVVTAYGGAILLSPPVSASDHGGGGSHLATVREKIHDPFAVVPTREVQRSSLVGASAVSPLDVLVIGGGATGSGVALDAATRGLRVGLVEREDFSSGTSSRSTKLIHGGTSVREVAEEEERLQVVLVVALEGRSFSWFQWWGVGVRYLEKAVFQLDYGQLKLVFHALEERKQVIDNAPHLCHALPCMTPCFDWFEVVYYWIGLKMYDLVAGARLLHLSRYYSAKESVELFPTLAKEGEGRSLRGTVVYYDGQMNDARLNVGLACTAALAGAAVLNHAEVVSLLKDGAGERIIGARIRDNLTGKEFDTYAKVIVNAAGPFCDSVRKMADKSARDMISPSSGVHIILPDYYSPEGMGLIVPKTKDGRVVFMLPWLGRTVAGTTDSNTPITFLPEPHEDEIQFILDAISDYLNVKVRRTDVLSAWSGIRPLAMDPSAKNTESISRDHVVFEDHPGLVTITGGKWTTYRSMAEDAVNAAIKSGKLTPANGCITNNLKIVGGEGWDPASFTILSQQYMRMKVTYRGKVVPGVMDTAAAKHLSHAYGTMAERVAAIAQNENLGKRLAHGYPFLEAEVAYCARHEYCESAIDFIARRSRLAFLDTDAAGRALPRVIQILASERKWDKPRQKEEMQKAKEFLETFKSSKNAQFYDGKHN</sequence>
<accession>A0A371I5L0</accession>
<dbReference type="Pfam" id="PF01266">
    <property type="entry name" value="DAO"/>
    <property type="match status" value="1"/>
</dbReference>
<dbReference type="InterPro" id="IPR038299">
    <property type="entry name" value="DAO_C_sf"/>
</dbReference>
<dbReference type="AlphaFoldDB" id="A0A371I5L0"/>
<dbReference type="Gene3D" id="3.50.50.60">
    <property type="entry name" value="FAD/NAD(P)-binding domain"/>
    <property type="match status" value="2"/>
</dbReference>
<evidence type="ECO:0000256" key="2">
    <source>
        <dbReference type="ARBA" id="ARBA00004173"/>
    </source>
</evidence>
<dbReference type="PANTHER" id="PTHR11985">
    <property type="entry name" value="GLYCEROL-3-PHOSPHATE DEHYDROGENASE"/>
    <property type="match status" value="1"/>
</dbReference>
<evidence type="ECO:0000313" key="14">
    <source>
        <dbReference type="EMBL" id="RDY10328.1"/>
    </source>
</evidence>
<name>A0A371I5L0_MUCPR</name>
<evidence type="ECO:0000256" key="6">
    <source>
        <dbReference type="ARBA" id="ARBA00022630"/>
    </source>
</evidence>
<keyword evidence="15" id="KW-1185">Reference proteome</keyword>
<feature type="domain" description="Alpha-glycerophosphate oxidase C-terminal" evidence="13">
    <location>
        <begin position="500"/>
        <end position="635"/>
    </location>
</feature>
<evidence type="ECO:0000256" key="7">
    <source>
        <dbReference type="ARBA" id="ARBA00022827"/>
    </source>
</evidence>
<evidence type="ECO:0000256" key="10">
    <source>
        <dbReference type="ARBA" id="ARBA00023128"/>
    </source>
</evidence>
<dbReference type="EMBL" id="QJKJ01000861">
    <property type="protein sequence ID" value="RDY10328.1"/>
    <property type="molecule type" value="Genomic_DNA"/>
</dbReference>
<organism evidence="14 15">
    <name type="scientific">Mucuna pruriens</name>
    <name type="common">Velvet bean</name>
    <name type="synonym">Dolichos pruriens</name>
    <dbReference type="NCBI Taxonomy" id="157652"/>
    <lineage>
        <taxon>Eukaryota</taxon>
        <taxon>Viridiplantae</taxon>
        <taxon>Streptophyta</taxon>
        <taxon>Embryophyta</taxon>
        <taxon>Tracheophyta</taxon>
        <taxon>Spermatophyta</taxon>
        <taxon>Magnoliopsida</taxon>
        <taxon>eudicotyledons</taxon>
        <taxon>Gunneridae</taxon>
        <taxon>Pentapetalae</taxon>
        <taxon>rosids</taxon>
        <taxon>fabids</taxon>
        <taxon>Fabales</taxon>
        <taxon>Fabaceae</taxon>
        <taxon>Papilionoideae</taxon>
        <taxon>50 kb inversion clade</taxon>
        <taxon>NPAAA clade</taxon>
        <taxon>indigoferoid/millettioid clade</taxon>
        <taxon>Phaseoleae</taxon>
        <taxon>Mucuna</taxon>
    </lineage>
</organism>
<protein>
    <recommendedName>
        <fullName evidence="5 11">Glycerol-3-phosphate dehydrogenase</fullName>
        <ecNumber evidence="5 11">1.1.5.3</ecNumber>
    </recommendedName>
</protein>
<feature type="non-terminal residue" evidence="14">
    <location>
        <position position="1"/>
    </location>
</feature>
<dbReference type="PRINTS" id="PR01001">
    <property type="entry name" value="FADG3PDH"/>
</dbReference>
<dbReference type="EC" id="1.1.5.3" evidence="5 11"/>
<comment type="catalytic activity">
    <reaction evidence="11">
        <text>a quinone + sn-glycerol 3-phosphate = dihydroxyacetone phosphate + a quinol</text>
        <dbReference type="Rhea" id="RHEA:18977"/>
        <dbReference type="ChEBI" id="CHEBI:24646"/>
        <dbReference type="ChEBI" id="CHEBI:57597"/>
        <dbReference type="ChEBI" id="CHEBI:57642"/>
        <dbReference type="ChEBI" id="CHEBI:132124"/>
        <dbReference type="EC" id="1.1.5.3"/>
    </reaction>
</comment>
<dbReference type="GO" id="GO:0005739">
    <property type="term" value="C:mitochondrion"/>
    <property type="evidence" value="ECO:0007669"/>
    <property type="project" value="UniProtKB-SubCell"/>
</dbReference>
<comment type="pathway">
    <text evidence="3">Polyol metabolism; glycerol degradation via glycerol kinase pathway; glycerone phosphate from sn-glycerol 3-phosphate (anaerobic route): step 1/1.</text>
</comment>
<comment type="subcellular location">
    <subcellularLocation>
        <location evidence="2">Mitochondrion</location>
    </subcellularLocation>
</comment>
<dbReference type="Gene3D" id="3.30.9.10">
    <property type="entry name" value="D-Amino Acid Oxidase, subunit A, domain 2"/>
    <property type="match status" value="1"/>
</dbReference>
<evidence type="ECO:0000256" key="9">
    <source>
        <dbReference type="ARBA" id="ARBA00023002"/>
    </source>
</evidence>